<dbReference type="EMBL" id="CAJNOW010019090">
    <property type="protein sequence ID" value="CAF1670421.1"/>
    <property type="molecule type" value="Genomic_DNA"/>
</dbReference>
<evidence type="ECO:0000313" key="10">
    <source>
        <dbReference type="EMBL" id="CAF4015798.1"/>
    </source>
</evidence>
<dbReference type="Proteomes" id="UP000663855">
    <property type="component" value="Unassembled WGS sequence"/>
</dbReference>
<dbReference type="EMBL" id="CAJOBF010000687">
    <property type="protein sequence ID" value="CAF3854316.1"/>
    <property type="molecule type" value="Genomic_DNA"/>
</dbReference>
<name>A0A816PBV7_9BILA</name>
<dbReference type="Proteomes" id="UP000663824">
    <property type="component" value="Unassembled WGS sequence"/>
</dbReference>
<evidence type="ECO:0000313" key="4">
    <source>
        <dbReference type="EMBL" id="CAF2046749.1"/>
    </source>
</evidence>
<dbReference type="Proteomes" id="UP000676336">
    <property type="component" value="Unassembled WGS sequence"/>
</dbReference>
<dbReference type="Proteomes" id="UP000663842">
    <property type="component" value="Unassembled WGS sequence"/>
</dbReference>
<organism evidence="4 12">
    <name type="scientific">Rotaria magnacalcarata</name>
    <dbReference type="NCBI Taxonomy" id="392030"/>
    <lineage>
        <taxon>Eukaryota</taxon>
        <taxon>Metazoa</taxon>
        <taxon>Spiralia</taxon>
        <taxon>Gnathifera</taxon>
        <taxon>Rotifera</taxon>
        <taxon>Eurotatoria</taxon>
        <taxon>Bdelloidea</taxon>
        <taxon>Philodinida</taxon>
        <taxon>Philodinidae</taxon>
        <taxon>Rotaria</taxon>
    </lineage>
</organism>
<comment type="caution">
    <text evidence="4">The sequence shown here is derived from an EMBL/GenBank/DDBJ whole genome shotgun (WGS) entry which is preliminary data.</text>
</comment>
<keyword evidence="13" id="KW-1185">Reference proteome</keyword>
<dbReference type="Proteomes" id="UP000663887">
    <property type="component" value="Unassembled WGS sequence"/>
</dbReference>
<protein>
    <submittedName>
        <fullName evidence="4">Uncharacterized protein</fullName>
    </submittedName>
</protein>
<evidence type="ECO:0000313" key="2">
    <source>
        <dbReference type="EMBL" id="CAF1209013.1"/>
    </source>
</evidence>
<dbReference type="Proteomes" id="UP000663834">
    <property type="component" value="Unassembled WGS sequence"/>
</dbReference>
<evidence type="ECO:0000313" key="13">
    <source>
        <dbReference type="Proteomes" id="UP000663866"/>
    </source>
</evidence>
<proteinExistence type="predicted"/>
<dbReference type="AlphaFoldDB" id="A0A816PBV7"/>
<dbReference type="EMBL" id="CAJOBJ010007629">
    <property type="protein sequence ID" value="CAF4091073.1"/>
    <property type="molecule type" value="Genomic_DNA"/>
</dbReference>
<evidence type="ECO:0000313" key="11">
    <source>
        <dbReference type="EMBL" id="CAF4091073.1"/>
    </source>
</evidence>
<evidence type="ECO:0000313" key="8">
    <source>
        <dbReference type="EMBL" id="CAF3843702.1"/>
    </source>
</evidence>
<evidence type="ECO:0000313" key="5">
    <source>
        <dbReference type="EMBL" id="CAF2069693.1"/>
    </source>
</evidence>
<dbReference type="EMBL" id="CAJNRF010003032">
    <property type="protein sequence ID" value="CAF2046749.1"/>
    <property type="molecule type" value="Genomic_DNA"/>
</dbReference>
<dbReference type="EMBL" id="CAJOBI010000396">
    <property type="protein sequence ID" value="CAF3819809.1"/>
    <property type="molecule type" value="Genomic_DNA"/>
</dbReference>
<feature type="transmembrane region" description="Helical" evidence="1">
    <location>
        <begin position="77"/>
        <end position="100"/>
    </location>
</feature>
<dbReference type="EMBL" id="CAJNOV010005381">
    <property type="protein sequence ID" value="CAF1209013.1"/>
    <property type="molecule type" value="Genomic_DNA"/>
</dbReference>
<dbReference type="Proteomes" id="UP000663866">
    <property type="component" value="Unassembled WGS sequence"/>
</dbReference>
<dbReference type="Proteomes" id="UP000663856">
    <property type="component" value="Unassembled WGS sequence"/>
</dbReference>
<dbReference type="EMBL" id="CAJNRG010010583">
    <property type="protein sequence ID" value="CAF2123846.1"/>
    <property type="molecule type" value="Genomic_DNA"/>
</dbReference>
<accession>A0A816PBV7</accession>
<keyword evidence="1" id="KW-0472">Membrane</keyword>
<dbReference type="EMBL" id="CAJNRE010008018">
    <property type="protein sequence ID" value="CAF2069693.1"/>
    <property type="molecule type" value="Genomic_DNA"/>
</dbReference>
<sequence length="136" mass="15374">MPIESALNTVEDSLRIMHTSCEHDSSPIVQQSNEIILILEPKLAKQDTLLKQNQLFNDELEKAKFTRSSEYSLQSNIAQSISTGISLITFLFVSILFGNLGSCLNFYGDKHTPQFSNNMLLPGINYFDWFRTLAVP</sequence>
<dbReference type="OrthoDB" id="10274816at2759"/>
<dbReference type="EMBL" id="CAJOBH010005174">
    <property type="protein sequence ID" value="CAF4015798.1"/>
    <property type="molecule type" value="Genomic_DNA"/>
</dbReference>
<dbReference type="EMBL" id="CAJOBG010000673">
    <property type="protein sequence ID" value="CAF3843702.1"/>
    <property type="molecule type" value="Genomic_DNA"/>
</dbReference>
<evidence type="ECO:0000313" key="6">
    <source>
        <dbReference type="EMBL" id="CAF2123846.1"/>
    </source>
</evidence>
<evidence type="ECO:0000313" key="12">
    <source>
        <dbReference type="Proteomes" id="UP000663856"/>
    </source>
</evidence>
<evidence type="ECO:0000313" key="9">
    <source>
        <dbReference type="EMBL" id="CAF3854316.1"/>
    </source>
</evidence>
<keyword evidence="1" id="KW-0812">Transmembrane</keyword>
<evidence type="ECO:0000313" key="7">
    <source>
        <dbReference type="EMBL" id="CAF3819809.1"/>
    </source>
</evidence>
<dbReference type="Proteomes" id="UP000681967">
    <property type="component" value="Unassembled WGS sequence"/>
</dbReference>
<keyword evidence="1" id="KW-1133">Transmembrane helix</keyword>
<evidence type="ECO:0000256" key="1">
    <source>
        <dbReference type="SAM" id="Phobius"/>
    </source>
</evidence>
<gene>
    <name evidence="10" type="ORF">BYL167_LOCUS14487</name>
    <name evidence="2" type="ORF">CJN711_LOCUS12422</name>
    <name evidence="11" type="ORF">GIL414_LOCUS16608</name>
    <name evidence="3" type="ORF">KQP761_LOCUS34137</name>
    <name evidence="5" type="ORF">MBJ925_LOCUS16473</name>
    <name evidence="8" type="ORF">OVN521_LOCUS6417</name>
    <name evidence="7" type="ORF">SMN809_LOCUS2219</name>
    <name evidence="9" type="ORF">UXM345_LOCUS8009</name>
    <name evidence="4" type="ORF">WKI299_LOCUS9396</name>
    <name evidence="6" type="ORF">XDN619_LOCUS23308</name>
</gene>
<dbReference type="Proteomes" id="UP000681720">
    <property type="component" value="Unassembled WGS sequence"/>
</dbReference>
<reference evidence="4" key="1">
    <citation type="submission" date="2021-02" db="EMBL/GenBank/DDBJ databases">
        <authorList>
            <person name="Nowell W R."/>
        </authorList>
    </citation>
    <scope>NUCLEOTIDE SEQUENCE</scope>
</reference>
<evidence type="ECO:0000313" key="3">
    <source>
        <dbReference type="EMBL" id="CAF1670421.1"/>
    </source>
</evidence>